<sequence length="315" mass="34104">MLRLWTLAEKPPLAAVRRIHSSHSSHASAQASTSKTPAKPKWTPNSIRTGVVARKRGMTVLWTDQGARIPVTVLQLENCQVTANIKTVRRDHTQYHAVQVGATDRPAKTESNQMLGHFNKARVPPKRIVREFPVTADAHVPVGTKLSAIHFVPGQFVDVVANGIGKGFAGGMKRWGFHGLAASHGVSISHRSSGSTGQHQDPGRVFPGKKMPGRLGGKRITTQNLAVVRIDTSLDLVFVRGAVPGVDDAHVLITDAKKKMIALSSHNQAKGLYEKVLPTGVDDLPFPAGTAQLAKRLPTIIESPAYRRSPFIPQE</sequence>
<dbReference type="Pfam" id="PF00297">
    <property type="entry name" value="Ribosomal_L3"/>
    <property type="match status" value="1"/>
</dbReference>
<dbReference type="EMBL" id="JAWWNJ010000041">
    <property type="protein sequence ID" value="KAK7020525.1"/>
    <property type="molecule type" value="Genomic_DNA"/>
</dbReference>
<keyword evidence="2" id="KW-0689">Ribosomal protein</keyword>
<name>A0AAW0B6E5_9AGAR</name>
<gene>
    <name evidence="6" type="ORF">R3P38DRAFT_2969996</name>
</gene>
<dbReference type="PANTHER" id="PTHR11229">
    <property type="entry name" value="50S RIBOSOMAL PROTEIN L3"/>
    <property type="match status" value="1"/>
</dbReference>
<dbReference type="InterPro" id="IPR009000">
    <property type="entry name" value="Transl_B-barrel_sf"/>
</dbReference>
<keyword evidence="7" id="KW-1185">Reference proteome</keyword>
<dbReference type="Gene3D" id="2.40.30.10">
    <property type="entry name" value="Translation factors"/>
    <property type="match status" value="1"/>
</dbReference>
<feature type="compositionally biased region" description="Polar residues" evidence="5">
    <location>
        <begin position="189"/>
        <end position="199"/>
    </location>
</feature>
<dbReference type="SUPFAM" id="SSF50447">
    <property type="entry name" value="Translation proteins"/>
    <property type="match status" value="1"/>
</dbReference>
<comment type="caution">
    <text evidence="6">The sequence shown here is derived from an EMBL/GenBank/DDBJ whole genome shotgun (WGS) entry which is preliminary data.</text>
</comment>
<evidence type="ECO:0000256" key="1">
    <source>
        <dbReference type="ARBA" id="ARBA00006540"/>
    </source>
</evidence>
<dbReference type="Proteomes" id="UP001362999">
    <property type="component" value="Unassembled WGS sequence"/>
</dbReference>
<dbReference type="AlphaFoldDB" id="A0AAW0B6E5"/>
<evidence type="ECO:0000256" key="3">
    <source>
        <dbReference type="ARBA" id="ARBA00023274"/>
    </source>
</evidence>
<proteinExistence type="inferred from homology"/>
<dbReference type="PANTHER" id="PTHR11229:SF8">
    <property type="entry name" value="LARGE RIBOSOMAL SUBUNIT PROTEIN UL3M"/>
    <property type="match status" value="1"/>
</dbReference>
<dbReference type="NCBIfam" id="TIGR03625">
    <property type="entry name" value="L3_bact"/>
    <property type="match status" value="1"/>
</dbReference>
<dbReference type="GO" id="GO:0006412">
    <property type="term" value="P:translation"/>
    <property type="evidence" value="ECO:0007669"/>
    <property type="project" value="InterPro"/>
</dbReference>
<dbReference type="HAMAP" id="MF_01325_B">
    <property type="entry name" value="Ribosomal_uL3_B"/>
    <property type="match status" value="1"/>
</dbReference>
<feature type="region of interest" description="Disordered" evidence="5">
    <location>
        <begin position="188"/>
        <end position="214"/>
    </location>
</feature>
<evidence type="ECO:0000313" key="6">
    <source>
        <dbReference type="EMBL" id="KAK7020525.1"/>
    </source>
</evidence>
<accession>A0AAW0B6E5</accession>
<protein>
    <recommendedName>
        <fullName evidence="4">Large ribosomal subunit protein uL3m</fullName>
    </recommendedName>
</protein>
<evidence type="ECO:0000256" key="5">
    <source>
        <dbReference type="SAM" id="MobiDB-lite"/>
    </source>
</evidence>
<dbReference type="InterPro" id="IPR019927">
    <property type="entry name" value="Ribosomal_uL3_bac/org-type"/>
</dbReference>
<organism evidence="6 7">
    <name type="scientific">Favolaschia claudopus</name>
    <dbReference type="NCBI Taxonomy" id="2862362"/>
    <lineage>
        <taxon>Eukaryota</taxon>
        <taxon>Fungi</taxon>
        <taxon>Dikarya</taxon>
        <taxon>Basidiomycota</taxon>
        <taxon>Agaricomycotina</taxon>
        <taxon>Agaricomycetes</taxon>
        <taxon>Agaricomycetidae</taxon>
        <taxon>Agaricales</taxon>
        <taxon>Marasmiineae</taxon>
        <taxon>Mycenaceae</taxon>
        <taxon>Favolaschia</taxon>
    </lineage>
</organism>
<dbReference type="InterPro" id="IPR000597">
    <property type="entry name" value="Ribosomal_uL3"/>
</dbReference>
<evidence type="ECO:0000256" key="4">
    <source>
        <dbReference type="ARBA" id="ARBA00035209"/>
    </source>
</evidence>
<keyword evidence="3" id="KW-0687">Ribonucleoprotein</keyword>
<comment type="similarity">
    <text evidence="1">Belongs to the universal ribosomal protein uL3 family.</text>
</comment>
<evidence type="ECO:0000313" key="7">
    <source>
        <dbReference type="Proteomes" id="UP001362999"/>
    </source>
</evidence>
<dbReference type="GO" id="GO:0005762">
    <property type="term" value="C:mitochondrial large ribosomal subunit"/>
    <property type="evidence" value="ECO:0007669"/>
    <property type="project" value="TreeGrafter"/>
</dbReference>
<reference evidence="6 7" key="1">
    <citation type="journal article" date="2024" name="J Genomics">
        <title>Draft genome sequencing and assembly of Favolaschia claudopus CIRM-BRFM 2984 isolated from oak limbs.</title>
        <authorList>
            <person name="Navarro D."/>
            <person name="Drula E."/>
            <person name="Chaduli D."/>
            <person name="Cazenave R."/>
            <person name="Ahrendt S."/>
            <person name="Wang J."/>
            <person name="Lipzen A."/>
            <person name="Daum C."/>
            <person name="Barry K."/>
            <person name="Grigoriev I.V."/>
            <person name="Favel A."/>
            <person name="Rosso M.N."/>
            <person name="Martin F."/>
        </authorList>
    </citation>
    <scope>NUCLEOTIDE SEQUENCE [LARGE SCALE GENOMIC DNA]</scope>
    <source>
        <strain evidence="6 7">CIRM-BRFM 2984</strain>
    </source>
</reference>
<feature type="compositionally biased region" description="Low complexity" evidence="5">
    <location>
        <begin position="24"/>
        <end position="34"/>
    </location>
</feature>
<dbReference type="GO" id="GO:0003735">
    <property type="term" value="F:structural constituent of ribosome"/>
    <property type="evidence" value="ECO:0007669"/>
    <property type="project" value="InterPro"/>
</dbReference>
<evidence type="ECO:0000256" key="2">
    <source>
        <dbReference type="ARBA" id="ARBA00022980"/>
    </source>
</evidence>
<dbReference type="FunFam" id="2.40.30.10:FF:000004">
    <property type="entry name" value="50S ribosomal protein L3"/>
    <property type="match status" value="1"/>
</dbReference>
<dbReference type="Gene3D" id="3.30.160.810">
    <property type="match status" value="1"/>
</dbReference>
<feature type="region of interest" description="Disordered" evidence="5">
    <location>
        <begin position="19"/>
        <end position="46"/>
    </location>
</feature>